<dbReference type="AlphaFoldDB" id="A0A4Z1NZC3"/>
<evidence type="ECO:0000313" key="4">
    <source>
        <dbReference type="Proteomes" id="UP000298493"/>
    </source>
</evidence>
<keyword evidence="4" id="KW-1185">Reference proteome</keyword>
<keyword evidence="2" id="KW-0812">Transmembrane</keyword>
<keyword evidence="2" id="KW-0472">Membrane</keyword>
<feature type="region of interest" description="Disordered" evidence="1">
    <location>
        <begin position="154"/>
        <end position="190"/>
    </location>
</feature>
<dbReference type="EMBL" id="SNSC02000010">
    <property type="protein sequence ID" value="TID20635.1"/>
    <property type="molecule type" value="Genomic_DNA"/>
</dbReference>
<feature type="compositionally biased region" description="Polar residues" evidence="1">
    <location>
        <begin position="162"/>
        <end position="174"/>
    </location>
</feature>
<name>A0A4Z1NZC3_9PEZI</name>
<feature type="region of interest" description="Disordered" evidence="1">
    <location>
        <begin position="64"/>
        <end position="92"/>
    </location>
</feature>
<comment type="caution">
    <text evidence="3">The sequence shown here is derived from an EMBL/GenBank/DDBJ whole genome shotgun (WGS) entry which is preliminary data.</text>
</comment>
<evidence type="ECO:0000313" key="3">
    <source>
        <dbReference type="EMBL" id="TID20635.1"/>
    </source>
</evidence>
<organism evidence="3 4">
    <name type="scientific">Venturia nashicola</name>
    <dbReference type="NCBI Taxonomy" id="86259"/>
    <lineage>
        <taxon>Eukaryota</taxon>
        <taxon>Fungi</taxon>
        <taxon>Dikarya</taxon>
        <taxon>Ascomycota</taxon>
        <taxon>Pezizomycotina</taxon>
        <taxon>Dothideomycetes</taxon>
        <taxon>Pleosporomycetidae</taxon>
        <taxon>Venturiales</taxon>
        <taxon>Venturiaceae</taxon>
        <taxon>Venturia</taxon>
    </lineage>
</organism>
<accession>A0A4Z1NZC3</accession>
<feature type="transmembrane region" description="Helical" evidence="2">
    <location>
        <begin position="12"/>
        <end position="41"/>
    </location>
</feature>
<reference evidence="3 4" key="1">
    <citation type="submission" date="2019-04" db="EMBL/GenBank/DDBJ databases">
        <title>High contiguity whole genome sequence and gene annotation resource for two Venturia nashicola isolates.</title>
        <authorList>
            <person name="Prokchorchik M."/>
            <person name="Won K."/>
            <person name="Lee Y."/>
            <person name="Choi E.D."/>
            <person name="Segonzac C."/>
            <person name="Sohn K.H."/>
        </authorList>
    </citation>
    <scope>NUCLEOTIDE SEQUENCE [LARGE SCALE GENOMIC DNA]</scope>
    <source>
        <strain evidence="3 4">PRI2</strain>
    </source>
</reference>
<feature type="region of interest" description="Disordered" evidence="1">
    <location>
        <begin position="218"/>
        <end position="280"/>
    </location>
</feature>
<dbReference type="Proteomes" id="UP000298493">
    <property type="component" value="Unassembled WGS sequence"/>
</dbReference>
<sequence length="280" mass="29927">MAPSVLNPLYVLVPPVILLFSIPLAFFAAFTTALAVGTLLIRVSIVYSDLLLALIRSYVLEKTKAPTPQPSPPHKHRSRRGSNFSSGSSQDFTVLGKHGPSKSASFASLLGAGAPGATRDFEGIGGWRETAVNPGEEASWINMNSRLELPAPTVERRRHQRSLTGGSQRWSGNWSPEAMRMSPAQSRARTPSITELKMSEGGDGYFPLQLQPSRSLEAYQNARSDARVKSSGGGTEDKKKNSAGQSGHGRRKSSSGSSLSSQSSGKISKGMNIKQTSLAT</sequence>
<proteinExistence type="predicted"/>
<protein>
    <submittedName>
        <fullName evidence="3">Uncharacterized protein</fullName>
    </submittedName>
</protein>
<feature type="compositionally biased region" description="Low complexity" evidence="1">
    <location>
        <begin position="254"/>
        <end position="270"/>
    </location>
</feature>
<gene>
    <name evidence="3" type="ORF">E6O75_ATG05399</name>
</gene>
<evidence type="ECO:0000256" key="2">
    <source>
        <dbReference type="SAM" id="Phobius"/>
    </source>
</evidence>
<evidence type="ECO:0000256" key="1">
    <source>
        <dbReference type="SAM" id="MobiDB-lite"/>
    </source>
</evidence>
<keyword evidence="2" id="KW-1133">Transmembrane helix</keyword>